<reference evidence="6" key="1">
    <citation type="submission" date="2021-02" db="EMBL/GenBank/DDBJ databases">
        <title>Genome-Resolved Metagenomics of a Microbial Community Performing Photosynthetic Biological Nutrient Removal.</title>
        <authorList>
            <person name="Mcdaniel E.A."/>
        </authorList>
    </citation>
    <scope>NUCLEOTIDE SEQUENCE</scope>
    <source>
        <strain evidence="6">UWPOB_OBS1</strain>
    </source>
</reference>
<keyword evidence="1" id="KW-0479">Metal-binding</keyword>
<evidence type="ECO:0000313" key="7">
    <source>
        <dbReference type="Proteomes" id="UP000664277"/>
    </source>
</evidence>
<evidence type="ECO:0000256" key="1">
    <source>
        <dbReference type="ARBA" id="ARBA00022723"/>
    </source>
</evidence>
<dbReference type="InterPro" id="IPR050884">
    <property type="entry name" value="CNP_phosphodiesterase-III"/>
</dbReference>
<dbReference type="Proteomes" id="UP000664277">
    <property type="component" value="Unassembled WGS sequence"/>
</dbReference>
<keyword evidence="2" id="KW-0378">Hydrolase</keyword>
<name>A0A8J7TPM8_9BACT</name>
<dbReference type="AlphaFoldDB" id="A0A8J7TPM8"/>
<accession>A0A8J7TPM8</accession>
<protein>
    <submittedName>
        <fullName evidence="6">Metallophosphoesterase</fullName>
    </submittedName>
</protein>
<dbReference type="Gene3D" id="3.60.21.10">
    <property type="match status" value="2"/>
</dbReference>
<proteinExistence type="inferred from homology"/>
<dbReference type="GO" id="GO:0016787">
    <property type="term" value="F:hydrolase activity"/>
    <property type="evidence" value="ECO:0007669"/>
    <property type="project" value="UniProtKB-KW"/>
</dbReference>
<sequence length="277" mass="31292">MFRFALVTDVHICNEEAPYEGVVRKLCHQALPLLGDFVEFCNQQDLTFAAQLGDFIEDIPGSVESDRTHFQSGMMVLSGLRAPLLSVIGNHEQVNLSVDEICSLAGLETPYYRQTFRGVRGVGSLRDDVSLDVLVLFSSSIEHTDIHISAQQIHWLEAELRDCSDSTIVLVHHPLDEQSLLGNVWFEKYPHYCFVEERVALRKILKESGKVKAVFGGHVHQTSVSRIDEIYYVTIQSLVERTESGAASSTWAMVELDKDRLLMRLYGAESREFELCL</sequence>
<evidence type="ECO:0000256" key="3">
    <source>
        <dbReference type="ARBA" id="ARBA00023004"/>
    </source>
</evidence>
<evidence type="ECO:0000259" key="5">
    <source>
        <dbReference type="Pfam" id="PF00149"/>
    </source>
</evidence>
<dbReference type="Pfam" id="PF00149">
    <property type="entry name" value="Metallophos"/>
    <property type="match status" value="1"/>
</dbReference>
<comment type="caution">
    <text evidence="6">The sequence shown here is derived from an EMBL/GenBank/DDBJ whole genome shotgun (WGS) entry which is preliminary data.</text>
</comment>
<evidence type="ECO:0000313" key="6">
    <source>
        <dbReference type="EMBL" id="MBN8662203.1"/>
    </source>
</evidence>
<dbReference type="EMBL" id="JAFLCK010000033">
    <property type="protein sequence ID" value="MBN8662203.1"/>
    <property type="molecule type" value="Genomic_DNA"/>
</dbReference>
<keyword evidence="3" id="KW-0408">Iron</keyword>
<evidence type="ECO:0000256" key="4">
    <source>
        <dbReference type="ARBA" id="ARBA00025742"/>
    </source>
</evidence>
<evidence type="ECO:0000256" key="2">
    <source>
        <dbReference type="ARBA" id="ARBA00022801"/>
    </source>
</evidence>
<dbReference type="SUPFAM" id="SSF56300">
    <property type="entry name" value="Metallo-dependent phosphatases"/>
    <property type="match status" value="1"/>
</dbReference>
<dbReference type="PANTHER" id="PTHR42988">
    <property type="entry name" value="PHOSPHOHYDROLASE"/>
    <property type="match status" value="1"/>
</dbReference>
<dbReference type="InterPro" id="IPR029052">
    <property type="entry name" value="Metallo-depent_PP-like"/>
</dbReference>
<comment type="similarity">
    <text evidence="4">Belongs to the cyclic nucleotide phosphodiesterase class-III family.</text>
</comment>
<dbReference type="InterPro" id="IPR004843">
    <property type="entry name" value="Calcineurin-like_PHP"/>
</dbReference>
<organism evidence="6 7">
    <name type="scientific">Candidatus Obscuribacter phosphatis</name>
    <dbReference type="NCBI Taxonomy" id="1906157"/>
    <lineage>
        <taxon>Bacteria</taxon>
        <taxon>Bacillati</taxon>
        <taxon>Candidatus Melainabacteria</taxon>
        <taxon>Candidatus Obscuribacterales</taxon>
        <taxon>Candidatus Obscuribacteraceae</taxon>
        <taxon>Candidatus Obscuribacter</taxon>
    </lineage>
</organism>
<dbReference type="GO" id="GO:0046872">
    <property type="term" value="F:metal ion binding"/>
    <property type="evidence" value="ECO:0007669"/>
    <property type="project" value="UniProtKB-KW"/>
</dbReference>
<feature type="domain" description="Calcineurin-like phosphoesterase" evidence="5">
    <location>
        <begin position="2"/>
        <end position="221"/>
    </location>
</feature>
<dbReference type="PANTHER" id="PTHR42988:SF2">
    <property type="entry name" value="CYCLIC NUCLEOTIDE PHOSPHODIESTERASE CBUA0032-RELATED"/>
    <property type="match status" value="1"/>
</dbReference>
<gene>
    <name evidence="6" type="ORF">J0M35_17675</name>
</gene>